<dbReference type="STRING" id="796937.HMPREF9630_01060"/>
<evidence type="ECO:0000313" key="12">
    <source>
        <dbReference type="Proteomes" id="UP000003379"/>
    </source>
</evidence>
<dbReference type="EMBL" id="AFZE01000005">
    <property type="protein sequence ID" value="EHL16201.1"/>
    <property type="molecule type" value="Genomic_DNA"/>
</dbReference>
<dbReference type="GO" id="GO:0051301">
    <property type="term" value="P:cell division"/>
    <property type="evidence" value="ECO:0007669"/>
    <property type="project" value="UniProtKB-KW"/>
</dbReference>
<dbReference type="HOGENOM" id="CLU_047677_4_2_9"/>
<dbReference type="InterPro" id="IPR034746">
    <property type="entry name" value="POTRA"/>
</dbReference>
<accession>G9XFE9</accession>
<dbReference type="Proteomes" id="UP000003379">
    <property type="component" value="Unassembled WGS sequence"/>
</dbReference>
<keyword evidence="5 8" id="KW-1133">Transmembrane helix</keyword>
<dbReference type="PANTHER" id="PTHR37820:SF1">
    <property type="entry name" value="CELL DIVISION PROTEIN FTSQ"/>
    <property type="match status" value="1"/>
</dbReference>
<dbReference type="RefSeq" id="WP_009525687.1">
    <property type="nucleotide sequence ID" value="NZ_JBQMYE010000032.1"/>
</dbReference>
<evidence type="ECO:0000313" key="13">
    <source>
        <dbReference type="Proteomes" id="UP000006437"/>
    </source>
</evidence>
<evidence type="ECO:0000256" key="7">
    <source>
        <dbReference type="ARBA" id="ARBA00023306"/>
    </source>
</evidence>
<evidence type="ECO:0000256" key="4">
    <source>
        <dbReference type="ARBA" id="ARBA00022692"/>
    </source>
</evidence>
<keyword evidence="3" id="KW-0132">Cell division</keyword>
<evidence type="ECO:0000256" key="2">
    <source>
        <dbReference type="ARBA" id="ARBA00022475"/>
    </source>
</evidence>
<feature type="transmembrane region" description="Helical" evidence="8">
    <location>
        <begin position="7"/>
        <end position="25"/>
    </location>
</feature>
<reference evidence="11 12" key="2">
    <citation type="submission" date="2011-08" db="EMBL/GenBank/DDBJ databases">
        <title>The Genome Sequence of Eubacteriaceae bacterium CM5.</title>
        <authorList>
            <consortium name="The Broad Institute Genome Sequencing Platform"/>
            <person name="Earl A."/>
            <person name="Ward D."/>
            <person name="Feldgarden M."/>
            <person name="Gevers D."/>
            <person name="Sizova M."/>
            <person name="Hazen A."/>
            <person name="Epstein S."/>
            <person name="Young S.K."/>
            <person name="Zeng Q."/>
            <person name="Gargeya S."/>
            <person name="Fitzgerald M."/>
            <person name="Haas B."/>
            <person name="Abouelleil A."/>
            <person name="Alvarado L."/>
            <person name="Arachchi H.M."/>
            <person name="Berlin A."/>
            <person name="Brown A."/>
            <person name="Chapman S.B."/>
            <person name="Chen Z."/>
            <person name="Dunbar C."/>
            <person name="Freedman E."/>
            <person name="Gearin G."/>
            <person name="Gellesch M."/>
            <person name="Goldberg J."/>
            <person name="Griggs A."/>
            <person name="Gujja S."/>
            <person name="Heiman D."/>
            <person name="Howarth C."/>
            <person name="Larson L."/>
            <person name="Lui A."/>
            <person name="MacDonald P.J.P."/>
            <person name="Montmayeur A."/>
            <person name="Murphy C."/>
            <person name="Neiman D."/>
            <person name="Pearson M."/>
            <person name="Priest M."/>
            <person name="Roberts A."/>
            <person name="Saif S."/>
            <person name="Shea T."/>
            <person name="Shenoy N."/>
            <person name="Sisk P."/>
            <person name="Stolte C."/>
            <person name="Sykes S."/>
            <person name="Wortman J."/>
            <person name="Nusbaum C."/>
            <person name="Birren B."/>
        </authorList>
    </citation>
    <scope>NUCLEOTIDE SEQUENCE [LARGE SCALE GENOMIC DNA]</scope>
    <source>
        <strain evidence="11 12">CM5</strain>
    </source>
</reference>
<dbReference type="GO" id="GO:0005886">
    <property type="term" value="C:plasma membrane"/>
    <property type="evidence" value="ECO:0007669"/>
    <property type="project" value="TreeGrafter"/>
</dbReference>
<evidence type="ECO:0000313" key="10">
    <source>
        <dbReference type="EMBL" id="EHL16201.1"/>
    </source>
</evidence>
<accession>G9WZ56</accession>
<dbReference type="InterPro" id="IPR013685">
    <property type="entry name" value="POTRA_FtsQ_type"/>
</dbReference>
<protein>
    <recommendedName>
        <fullName evidence="9">POTRA domain-containing protein</fullName>
    </recommendedName>
</protein>
<dbReference type="PANTHER" id="PTHR37820">
    <property type="entry name" value="CELL DIVISION PROTEIN DIVIB"/>
    <property type="match status" value="1"/>
</dbReference>
<evidence type="ECO:0000256" key="1">
    <source>
        <dbReference type="ARBA" id="ARBA00004370"/>
    </source>
</evidence>
<evidence type="ECO:0000256" key="3">
    <source>
        <dbReference type="ARBA" id="ARBA00022618"/>
    </source>
</evidence>
<dbReference type="EMBL" id="AFZG01000074">
    <property type="protein sequence ID" value="EHL16674.1"/>
    <property type="molecule type" value="Genomic_DNA"/>
</dbReference>
<dbReference type="Gene3D" id="3.10.20.310">
    <property type="entry name" value="membrane protein fhac"/>
    <property type="match status" value="1"/>
</dbReference>
<dbReference type="InterPro" id="IPR005548">
    <property type="entry name" value="Cell_div_FtsQ/DivIB_C"/>
</dbReference>
<evidence type="ECO:0000256" key="5">
    <source>
        <dbReference type="ARBA" id="ARBA00022989"/>
    </source>
</evidence>
<dbReference type="Pfam" id="PF08478">
    <property type="entry name" value="POTRA_1"/>
    <property type="match status" value="1"/>
</dbReference>
<dbReference type="Pfam" id="PF03799">
    <property type="entry name" value="FtsQ_DivIB_C"/>
    <property type="match status" value="1"/>
</dbReference>
<dbReference type="Proteomes" id="UP000006437">
    <property type="component" value="Unassembled WGS sequence"/>
</dbReference>
<evidence type="ECO:0000256" key="8">
    <source>
        <dbReference type="SAM" id="Phobius"/>
    </source>
</evidence>
<comment type="subcellular location">
    <subcellularLocation>
        <location evidence="1">Membrane</location>
    </subcellularLocation>
</comment>
<name>G9XFE9_9FIRM</name>
<proteinExistence type="predicted"/>
<keyword evidence="2" id="KW-1003">Cell membrane</keyword>
<keyword evidence="6 8" id="KW-0472">Membrane</keyword>
<evidence type="ECO:0000256" key="6">
    <source>
        <dbReference type="ARBA" id="ARBA00023136"/>
    </source>
</evidence>
<evidence type="ECO:0000259" key="9">
    <source>
        <dbReference type="PROSITE" id="PS51779"/>
    </source>
</evidence>
<reference evidence="10 13" key="1">
    <citation type="submission" date="2011-08" db="EMBL/GenBank/DDBJ databases">
        <title>The Genome Sequence of Eubacteriaceae bacterium ACC19a.</title>
        <authorList>
            <consortium name="The Broad Institute Genome Sequencing Platform"/>
            <person name="Earl A."/>
            <person name="Ward D."/>
            <person name="Feldgarden M."/>
            <person name="Gevers D."/>
            <person name="Sizova M."/>
            <person name="Hazen A."/>
            <person name="Epstein S."/>
            <person name="Young S.K."/>
            <person name="Zeng Q."/>
            <person name="Gargeya S."/>
            <person name="Fitzgerald M."/>
            <person name="Haas B."/>
            <person name="Abouelleil A."/>
            <person name="Alvarado L."/>
            <person name="Arachchi H.M."/>
            <person name="Berlin A."/>
            <person name="Brown A."/>
            <person name="Chapman S.B."/>
            <person name="Chen Z."/>
            <person name="Dunbar C."/>
            <person name="Freedman E."/>
            <person name="Gearin G."/>
            <person name="Gellesch M."/>
            <person name="Goldberg J."/>
            <person name="Griggs A."/>
            <person name="Gujja S."/>
            <person name="Heiman D."/>
            <person name="Howarth C."/>
            <person name="Larson L."/>
            <person name="Lui A."/>
            <person name="MacDonald P.J.P."/>
            <person name="Montmayeur A."/>
            <person name="Murphy C."/>
            <person name="Neiman D."/>
            <person name="Pearson M."/>
            <person name="Priest M."/>
            <person name="Roberts A."/>
            <person name="Saif S."/>
            <person name="Shea T."/>
            <person name="Shenoy N."/>
            <person name="Sisk P."/>
            <person name="Stolte C."/>
            <person name="Sykes S."/>
            <person name="Wortman J."/>
            <person name="Nusbaum C."/>
            <person name="Birren B."/>
        </authorList>
    </citation>
    <scope>NUCLEOTIDE SEQUENCE [LARGE SCALE GENOMIC DNA]</scope>
    <source>
        <strain evidence="10 13">ACC19a</strain>
    </source>
</reference>
<dbReference type="AlphaFoldDB" id="G9XFE9"/>
<organism evidence="11 12">
    <name type="scientific">Peptoanaerobacter stomatis</name>
    <dbReference type="NCBI Taxonomy" id="796937"/>
    <lineage>
        <taxon>Bacteria</taxon>
        <taxon>Bacillati</taxon>
        <taxon>Bacillota</taxon>
        <taxon>Clostridia</taxon>
        <taxon>Peptostreptococcales</taxon>
        <taxon>Filifactoraceae</taxon>
        <taxon>Peptoanaerobacter</taxon>
    </lineage>
</organism>
<gene>
    <name evidence="11" type="ORF">HMPREF9628_00606</name>
    <name evidence="10" type="ORF">HMPREF9629_01457</name>
</gene>
<sequence>MKKKITISFFGILIIFIISVLFYLFSGRYSVNKITVLGQTNLTKDKILELAKIDMNKNIYIMNIKTIEKNLVVNNYIQSATVRRKFPQEITISIVERIPVASIPVTSGYVIIDENATAISIVQDEKSVKKPIISGISISNIKLKDTIPVKDKDTLENILKIVHLISSLDLLNNISYIDLKNYDDISMTTNTGILVRFGNTNDMQYKVKVLNKILINLSTKGKTSGTIDMRFDTDPIYYE</sequence>
<evidence type="ECO:0000313" key="11">
    <source>
        <dbReference type="EMBL" id="EHL16674.1"/>
    </source>
</evidence>
<keyword evidence="7" id="KW-0131">Cell cycle</keyword>
<dbReference type="InterPro" id="IPR050487">
    <property type="entry name" value="FtsQ_DivIB"/>
</dbReference>
<keyword evidence="4 8" id="KW-0812">Transmembrane</keyword>
<dbReference type="PROSITE" id="PS51779">
    <property type="entry name" value="POTRA"/>
    <property type="match status" value="1"/>
</dbReference>
<comment type="caution">
    <text evidence="11">The sequence shown here is derived from an EMBL/GenBank/DDBJ whole genome shotgun (WGS) entry which is preliminary data.</text>
</comment>
<feature type="domain" description="POTRA" evidence="9">
    <location>
        <begin position="29"/>
        <end position="97"/>
    </location>
</feature>